<accession>A0A252BBG8</accession>
<evidence type="ECO:0000313" key="2">
    <source>
        <dbReference type="Proteomes" id="UP000194999"/>
    </source>
</evidence>
<dbReference type="AlphaFoldDB" id="A0A252BBG8"/>
<dbReference type="EMBL" id="JOOY01000040">
    <property type="protein sequence ID" value="OUJ01715.1"/>
    <property type="molecule type" value="Genomic_DNA"/>
</dbReference>
<sequence length="121" mass="12624">MKHSDETIAVQDVVVRVAALLDTVFADLSEAQQVVSVCISNPGKAQEVDVQGLQKLDIATQTVQAASGILKDLAAHTQLNAAGTITLKELYGSAALGHVVQVLRNGAARSETEAAGDVELF</sequence>
<proteinExistence type="predicted"/>
<reference evidence="1 2" key="1">
    <citation type="submission" date="2014-06" db="EMBL/GenBank/DDBJ databases">
        <authorList>
            <person name="Ju J."/>
            <person name="Zhang J."/>
        </authorList>
    </citation>
    <scope>NUCLEOTIDE SEQUENCE [LARGE SCALE GENOMIC DNA]</scope>
    <source>
        <strain evidence="1">DmW_048</strain>
    </source>
</reference>
<organism evidence="1 2">
    <name type="scientific">Acetobacter orientalis</name>
    <dbReference type="NCBI Taxonomy" id="146474"/>
    <lineage>
        <taxon>Bacteria</taxon>
        <taxon>Pseudomonadati</taxon>
        <taxon>Pseudomonadota</taxon>
        <taxon>Alphaproteobacteria</taxon>
        <taxon>Acetobacterales</taxon>
        <taxon>Acetobacteraceae</taxon>
        <taxon>Acetobacter</taxon>
    </lineage>
</organism>
<gene>
    <name evidence="1" type="ORF">HK15_07605</name>
</gene>
<comment type="caution">
    <text evidence="1">The sequence shown here is derived from an EMBL/GenBank/DDBJ whole genome shotgun (WGS) entry which is preliminary data.</text>
</comment>
<name>A0A252BBG8_9PROT</name>
<dbReference type="RefSeq" id="WP_094755325.1">
    <property type="nucleotide sequence ID" value="NZ_JBDNKV010000002.1"/>
</dbReference>
<protein>
    <submittedName>
        <fullName evidence="1">Uncharacterized protein</fullName>
    </submittedName>
</protein>
<evidence type="ECO:0000313" key="1">
    <source>
        <dbReference type="EMBL" id="OUJ01715.1"/>
    </source>
</evidence>
<dbReference type="Proteomes" id="UP000194999">
    <property type="component" value="Unassembled WGS sequence"/>
</dbReference>